<evidence type="ECO:0000313" key="1">
    <source>
        <dbReference type="EMBL" id="AFL94977.1"/>
    </source>
</evidence>
<dbReference type="Proteomes" id="UP000006064">
    <property type="component" value="Chromosome"/>
</dbReference>
<reference evidence="1 2" key="1">
    <citation type="journal article" date="2012" name="J. Bacteriol.">
        <title>Complete Genome Sequence of the Hyperthermophilic Archaeon Thermococcus sp. Strain CL1, Isolated from a Paralvinella sp. Polychaete Worm Collected from a Hydrothermal Vent.</title>
        <authorList>
            <person name="Jung J.H."/>
            <person name="Holden J.F."/>
            <person name="Seo D.H."/>
            <person name="Park K.H."/>
            <person name="Shin H."/>
            <person name="Ryu S."/>
            <person name="Lee J.H."/>
            <person name="Park C.S."/>
        </authorList>
    </citation>
    <scope>NUCLEOTIDE SEQUENCE [LARGE SCALE GENOMIC DNA]</scope>
    <source>
        <strain evidence="2">DSM 27260 / KACC 17922 / CL1</strain>
    </source>
</reference>
<keyword evidence="2" id="KW-1185">Reference proteome</keyword>
<name>I3ZTE3_THECF</name>
<protein>
    <submittedName>
        <fullName evidence="1">Uncharacterized protein</fullName>
    </submittedName>
</protein>
<sequence>MLSLIIVIMILGMVSTTSTAMKNEITTMVGWYERSNIGDNMLDLIMKTPGSPDNWETNPSSMVQLGLENPDYPDTIDYNKIEALNEAYQNNDEALKEALSNLSLGKDFSLGFFLTRIEIEGDVTVVPPTTEGSVDVPSGGHLSITPVRGYAYGRGIYAEWIDPERVDLEGVGNIPNVINISAGETFVFKLIEGGSVRVDVPGGGSPGGPVNYEIPTGVTVHIEVETGYLLIGWAKLDNGTYELWIPYHRQGQQVRTTWEGTVWWGQQGGVSSSDLVIKYIYATEVVHADYNITLINGEFVNDPDEIKASMDRSPWVTYSERRVPMSKMIYSSQYTVTPSDLPKEMYVGTLTTTVPDYMSFKIEFSDPGYVVLVAWLRGTNVSGYSVLAAYRTEEDPTMKAIINQTINGNNVVHYYSSPSPDYIVIPWNDFLTTVKQGESLDIYVWVYKMKDVNVMQFIDLNGINTLMKPQVSLAVLRLSVWDDS</sequence>
<dbReference type="EMBL" id="CP003651">
    <property type="protein sequence ID" value="AFL94977.1"/>
    <property type="molecule type" value="Genomic_DNA"/>
</dbReference>
<evidence type="ECO:0000313" key="2">
    <source>
        <dbReference type="Proteomes" id="UP000006064"/>
    </source>
</evidence>
<proteinExistence type="predicted"/>
<gene>
    <name evidence="1" type="ORF">CL1_0772</name>
</gene>
<organism evidence="1 2">
    <name type="scientific">Thermococcus cleftensis (strain DSM 27260 / KACC 17922 / CL1)</name>
    <dbReference type="NCBI Taxonomy" id="163003"/>
    <lineage>
        <taxon>Archaea</taxon>
        <taxon>Methanobacteriati</taxon>
        <taxon>Methanobacteriota</taxon>
        <taxon>Thermococci</taxon>
        <taxon>Thermococcales</taxon>
        <taxon>Thermococcaceae</taxon>
        <taxon>Thermococcus</taxon>
    </lineage>
</organism>
<dbReference type="STRING" id="163003.CL1_0772"/>
<dbReference type="KEGG" id="thm:CL1_0772"/>
<dbReference type="AlphaFoldDB" id="I3ZTE3"/>
<dbReference type="HOGENOM" id="CLU_034624_0_0_2"/>
<accession>I3ZTE3</accession>